<evidence type="ECO:0000256" key="18">
    <source>
        <dbReference type="PROSITE-ProRule" id="PRU00110"/>
    </source>
</evidence>
<dbReference type="CDD" id="cd00156">
    <property type="entry name" value="REC"/>
    <property type="match status" value="1"/>
</dbReference>
<dbReference type="SUPFAM" id="SSF55874">
    <property type="entry name" value="ATPase domain of HSP90 chaperone/DNA topoisomerase II/histidine kinase"/>
    <property type="match status" value="1"/>
</dbReference>
<dbReference type="SUPFAM" id="SSF47226">
    <property type="entry name" value="Histidine-containing phosphotransfer domain, HPT domain"/>
    <property type="match status" value="1"/>
</dbReference>
<evidence type="ECO:0000256" key="6">
    <source>
        <dbReference type="ARBA" id="ARBA00022679"/>
    </source>
</evidence>
<dbReference type="Pfam" id="PF01627">
    <property type="entry name" value="Hpt"/>
    <property type="match status" value="1"/>
</dbReference>
<dbReference type="FunFam" id="3.30.565.10:FF:000010">
    <property type="entry name" value="Sensor histidine kinase RcsC"/>
    <property type="match status" value="1"/>
</dbReference>
<dbReference type="InterPro" id="IPR003661">
    <property type="entry name" value="HisK_dim/P_dom"/>
</dbReference>
<dbReference type="Gene3D" id="3.30.565.10">
    <property type="entry name" value="Histidine kinase-like ATPase, C-terminal domain"/>
    <property type="match status" value="1"/>
</dbReference>
<evidence type="ECO:0000256" key="20">
    <source>
        <dbReference type="SAM" id="Coils"/>
    </source>
</evidence>
<evidence type="ECO:0000256" key="12">
    <source>
        <dbReference type="ARBA" id="ARBA00023012"/>
    </source>
</evidence>
<dbReference type="InterPro" id="IPR004358">
    <property type="entry name" value="Sig_transdc_His_kin-like_C"/>
</dbReference>
<evidence type="ECO:0000256" key="10">
    <source>
        <dbReference type="ARBA" id="ARBA00022840"/>
    </source>
</evidence>
<dbReference type="Gene3D" id="1.20.120.160">
    <property type="entry name" value="HPT domain"/>
    <property type="match status" value="1"/>
</dbReference>
<dbReference type="PANTHER" id="PTHR45339:SF1">
    <property type="entry name" value="HYBRID SIGNAL TRANSDUCTION HISTIDINE KINASE J"/>
    <property type="match status" value="1"/>
</dbReference>
<comment type="function">
    <text evidence="14">Member of the two-component regulatory system BvgS/BvgA. Phosphorylates BvgA via a four-step phosphorelay in response to environmental signals.</text>
</comment>
<keyword evidence="26" id="KW-1185">Reference proteome</keyword>
<evidence type="ECO:0000256" key="3">
    <source>
        <dbReference type="ARBA" id="ARBA00012438"/>
    </source>
</evidence>
<dbReference type="SUPFAM" id="SSF47384">
    <property type="entry name" value="Homodimeric domain of signal transducing histidine kinase"/>
    <property type="match status" value="1"/>
</dbReference>
<organism evidence="25 26">
    <name type="scientific">Azoarcus taiwanensis</name>
    <dbReference type="NCBI Taxonomy" id="666964"/>
    <lineage>
        <taxon>Bacteria</taxon>
        <taxon>Pseudomonadati</taxon>
        <taxon>Pseudomonadota</taxon>
        <taxon>Betaproteobacteria</taxon>
        <taxon>Rhodocyclales</taxon>
        <taxon>Zoogloeaceae</taxon>
        <taxon>Azoarcus</taxon>
    </lineage>
</organism>
<dbReference type="CDD" id="cd00082">
    <property type="entry name" value="HisKA"/>
    <property type="match status" value="1"/>
</dbReference>
<dbReference type="PROSITE" id="PS50109">
    <property type="entry name" value="HIS_KIN"/>
    <property type="match status" value="1"/>
</dbReference>
<evidence type="ECO:0000256" key="17">
    <source>
        <dbReference type="ARBA" id="ARBA00070152"/>
    </source>
</evidence>
<dbReference type="InterPro" id="IPR036097">
    <property type="entry name" value="HisK_dim/P_sf"/>
</dbReference>
<dbReference type="SMART" id="SM00388">
    <property type="entry name" value="HisKA"/>
    <property type="match status" value="1"/>
</dbReference>
<reference evidence="25" key="1">
    <citation type="submission" date="2019-12" db="EMBL/GenBank/DDBJ databases">
        <title>Comparative genomics gives insights into the taxonomy of the Azoarcus-Aromatoleum group and reveals separate origins of nif in the plant-associated Azoarcus and non-plant-associated Aromatoleum sub-groups.</title>
        <authorList>
            <person name="Lafos M."/>
            <person name="Maluk M."/>
            <person name="Batista M."/>
            <person name="Junghare M."/>
            <person name="Carmona M."/>
            <person name="Faoro H."/>
            <person name="Cruz L.M."/>
            <person name="Battistoni F."/>
            <person name="De Souza E."/>
            <person name="Pedrosa F."/>
            <person name="Chen W.-M."/>
            <person name="Poole P.S."/>
            <person name="Dixon R.A."/>
            <person name="James E.K."/>
        </authorList>
    </citation>
    <scope>NUCLEOTIDE SEQUENCE</scope>
    <source>
        <strain evidence="25">NSC3</strain>
    </source>
</reference>
<keyword evidence="11" id="KW-1133">Transmembrane helix</keyword>
<dbReference type="InterPro" id="IPR036641">
    <property type="entry name" value="HPT_dom_sf"/>
</dbReference>
<proteinExistence type="predicted"/>
<dbReference type="CDD" id="cd17546">
    <property type="entry name" value="REC_hyHK_CKI1_RcsC-like"/>
    <property type="match status" value="1"/>
</dbReference>
<dbReference type="Gene3D" id="3.30.450.20">
    <property type="entry name" value="PAS domain"/>
    <property type="match status" value="1"/>
</dbReference>
<gene>
    <name evidence="25" type="ORF">GPA21_10695</name>
</gene>
<dbReference type="InterPro" id="IPR035965">
    <property type="entry name" value="PAS-like_dom_sf"/>
</dbReference>
<evidence type="ECO:0000256" key="15">
    <source>
        <dbReference type="ARBA" id="ARBA00064003"/>
    </source>
</evidence>
<feature type="modified residue" description="4-aspartylphosphate" evidence="19">
    <location>
        <position position="627"/>
    </location>
</feature>
<dbReference type="FunFam" id="1.10.287.130:FF:000002">
    <property type="entry name" value="Two-component osmosensing histidine kinase"/>
    <property type="match status" value="1"/>
</dbReference>
<dbReference type="GO" id="GO:0005524">
    <property type="term" value="F:ATP binding"/>
    <property type="evidence" value="ECO:0007669"/>
    <property type="project" value="UniProtKB-KW"/>
</dbReference>
<dbReference type="SMART" id="SM00387">
    <property type="entry name" value="HATPase_c"/>
    <property type="match status" value="1"/>
</dbReference>
<evidence type="ECO:0000313" key="25">
    <source>
        <dbReference type="EMBL" id="NMG03436.1"/>
    </source>
</evidence>
<keyword evidence="8" id="KW-0547">Nucleotide-binding</keyword>
<comment type="catalytic activity">
    <reaction evidence="1">
        <text>ATP + protein L-histidine = ADP + protein N-phospho-L-histidine.</text>
        <dbReference type="EC" id="2.7.13.3"/>
    </reaction>
</comment>
<evidence type="ECO:0000259" key="22">
    <source>
        <dbReference type="PROSITE" id="PS50110"/>
    </source>
</evidence>
<dbReference type="InterPro" id="IPR003594">
    <property type="entry name" value="HATPase_dom"/>
</dbReference>
<comment type="caution">
    <text evidence="25">The sequence shown here is derived from an EMBL/GenBank/DDBJ whole genome shotgun (WGS) entry which is preliminary data.</text>
</comment>
<dbReference type="GO" id="GO:0005886">
    <property type="term" value="C:plasma membrane"/>
    <property type="evidence" value="ECO:0007669"/>
    <property type="project" value="UniProtKB-SubCell"/>
</dbReference>
<dbReference type="PROSITE" id="PS50113">
    <property type="entry name" value="PAC"/>
    <property type="match status" value="1"/>
</dbReference>
<dbReference type="Pfam" id="PF00512">
    <property type="entry name" value="HisKA"/>
    <property type="match status" value="1"/>
</dbReference>
<evidence type="ECO:0000256" key="4">
    <source>
        <dbReference type="ARBA" id="ARBA00022475"/>
    </source>
</evidence>
<dbReference type="InterPro" id="IPR005467">
    <property type="entry name" value="His_kinase_dom"/>
</dbReference>
<keyword evidence="9" id="KW-0418">Kinase</keyword>
<evidence type="ECO:0000259" key="24">
    <source>
        <dbReference type="PROSITE" id="PS50894"/>
    </source>
</evidence>
<dbReference type="CDD" id="cd16922">
    <property type="entry name" value="HATPase_EvgS-ArcB-TorS-like"/>
    <property type="match status" value="1"/>
</dbReference>
<keyword evidence="4" id="KW-1003">Cell membrane</keyword>
<evidence type="ECO:0000256" key="2">
    <source>
        <dbReference type="ARBA" id="ARBA00004651"/>
    </source>
</evidence>
<dbReference type="Gene3D" id="1.10.287.130">
    <property type="match status" value="1"/>
</dbReference>
<evidence type="ECO:0000256" key="16">
    <source>
        <dbReference type="ARBA" id="ARBA00068150"/>
    </source>
</evidence>
<dbReference type="SMART" id="SM00448">
    <property type="entry name" value="REC"/>
    <property type="match status" value="2"/>
</dbReference>
<evidence type="ECO:0000256" key="19">
    <source>
        <dbReference type="PROSITE-ProRule" id="PRU00169"/>
    </source>
</evidence>
<dbReference type="InterPro" id="IPR036890">
    <property type="entry name" value="HATPase_C_sf"/>
</dbReference>
<evidence type="ECO:0000256" key="11">
    <source>
        <dbReference type="ARBA" id="ARBA00022989"/>
    </source>
</evidence>
<dbReference type="Gene3D" id="3.40.50.2300">
    <property type="match status" value="2"/>
</dbReference>
<feature type="domain" description="PAC" evidence="23">
    <location>
        <begin position="117"/>
        <end position="170"/>
    </location>
</feature>
<feature type="domain" description="HPt" evidence="24">
    <location>
        <begin position="743"/>
        <end position="839"/>
    </location>
</feature>
<name>A0A972FJG3_9RHOO</name>
<evidence type="ECO:0000259" key="23">
    <source>
        <dbReference type="PROSITE" id="PS50113"/>
    </source>
</evidence>
<dbReference type="AlphaFoldDB" id="A0A972FJG3"/>
<feature type="domain" description="Response regulatory" evidence="22">
    <location>
        <begin position="578"/>
        <end position="704"/>
    </location>
</feature>
<keyword evidence="12" id="KW-0902">Two-component regulatory system</keyword>
<dbReference type="InterPro" id="IPR011006">
    <property type="entry name" value="CheY-like_superfamily"/>
</dbReference>
<dbReference type="Pfam" id="PF02518">
    <property type="entry name" value="HATPase_c"/>
    <property type="match status" value="1"/>
</dbReference>
<evidence type="ECO:0000259" key="21">
    <source>
        <dbReference type="PROSITE" id="PS50109"/>
    </source>
</evidence>
<dbReference type="PROSITE" id="PS50894">
    <property type="entry name" value="HPT"/>
    <property type="match status" value="1"/>
</dbReference>
<feature type="domain" description="Response regulatory" evidence="22">
    <location>
        <begin position="425"/>
        <end position="546"/>
    </location>
</feature>
<keyword evidence="6" id="KW-0808">Transferase</keyword>
<keyword evidence="5 19" id="KW-0597">Phosphoprotein</keyword>
<dbReference type="SUPFAM" id="SSF52172">
    <property type="entry name" value="CheY-like"/>
    <property type="match status" value="2"/>
</dbReference>
<dbReference type="SUPFAM" id="SSF55785">
    <property type="entry name" value="PYP-like sensor domain (PAS domain)"/>
    <property type="match status" value="1"/>
</dbReference>
<evidence type="ECO:0000256" key="14">
    <source>
        <dbReference type="ARBA" id="ARBA00058004"/>
    </source>
</evidence>
<dbReference type="PROSITE" id="PS50110">
    <property type="entry name" value="RESPONSE_REGULATORY"/>
    <property type="match status" value="2"/>
</dbReference>
<dbReference type="PANTHER" id="PTHR45339">
    <property type="entry name" value="HYBRID SIGNAL TRANSDUCTION HISTIDINE KINASE J"/>
    <property type="match status" value="1"/>
</dbReference>
<keyword evidence="10" id="KW-0067">ATP-binding</keyword>
<keyword evidence="7" id="KW-0812">Transmembrane</keyword>
<dbReference type="Pfam" id="PF08447">
    <property type="entry name" value="PAS_3"/>
    <property type="match status" value="1"/>
</dbReference>
<dbReference type="Pfam" id="PF00072">
    <property type="entry name" value="Response_reg"/>
    <property type="match status" value="2"/>
</dbReference>
<feature type="modified residue" description="4-aspartylphosphate" evidence="19">
    <location>
        <position position="479"/>
    </location>
</feature>
<protein>
    <recommendedName>
        <fullName evidence="16">Sensory/regulatory protein RpfC</fullName>
        <ecNumber evidence="3">2.7.13.3</ecNumber>
    </recommendedName>
    <alternativeName>
        <fullName evidence="17">Virulence sensor protein BvgS</fullName>
    </alternativeName>
</protein>
<dbReference type="EC" id="2.7.13.3" evidence="3"/>
<evidence type="ECO:0000256" key="1">
    <source>
        <dbReference type="ARBA" id="ARBA00000085"/>
    </source>
</evidence>
<dbReference type="InterPro" id="IPR013655">
    <property type="entry name" value="PAS_fold_3"/>
</dbReference>
<keyword evidence="13" id="KW-0472">Membrane</keyword>
<evidence type="ECO:0000256" key="13">
    <source>
        <dbReference type="ARBA" id="ARBA00023136"/>
    </source>
</evidence>
<comment type="subunit">
    <text evidence="15">At low DSF concentrations, interacts with RpfF.</text>
</comment>
<dbReference type="PRINTS" id="PR00344">
    <property type="entry name" value="BCTRLSENSOR"/>
</dbReference>
<evidence type="ECO:0000256" key="8">
    <source>
        <dbReference type="ARBA" id="ARBA00022741"/>
    </source>
</evidence>
<dbReference type="InterPro" id="IPR000700">
    <property type="entry name" value="PAS-assoc_C"/>
</dbReference>
<feature type="coiled-coil region" evidence="20">
    <location>
        <begin position="15"/>
        <end position="42"/>
    </location>
</feature>
<keyword evidence="20" id="KW-0175">Coiled coil</keyword>
<dbReference type="EMBL" id="WTVM01000056">
    <property type="protein sequence ID" value="NMG03436.1"/>
    <property type="molecule type" value="Genomic_DNA"/>
</dbReference>
<dbReference type="SMART" id="SM00073">
    <property type="entry name" value="HPT"/>
    <property type="match status" value="1"/>
</dbReference>
<dbReference type="GO" id="GO:0000155">
    <property type="term" value="F:phosphorelay sensor kinase activity"/>
    <property type="evidence" value="ECO:0007669"/>
    <property type="project" value="InterPro"/>
</dbReference>
<evidence type="ECO:0000256" key="7">
    <source>
        <dbReference type="ARBA" id="ARBA00022692"/>
    </source>
</evidence>
<evidence type="ECO:0000256" key="5">
    <source>
        <dbReference type="ARBA" id="ARBA00022553"/>
    </source>
</evidence>
<dbReference type="RefSeq" id="WP_168988185.1">
    <property type="nucleotide sequence ID" value="NZ_CAWPHM010000282.1"/>
</dbReference>
<comment type="subcellular location">
    <subcellularLocation>
        <location evidence="2">Cell membrane</location>
        <topology evidence="2">Multi-pass membrane protein</topology>
    </subcellularLocation>
</comment>
<feature type="modified residue" description="Phosphohistidine" evidence="18">
    <location>
        <position position="782"/>
    </location>
</feature>
<feature type="domain" description="Histidine kinase" evidence="21">
    <location>
        <begin position="188"/>
        <end position="409"/>
    </location>
</feature>
<accession>A0A972FJG3</accession>
<evidence type="ECO:0000313" key="26">
    <source>
        <dbReference type="Proteomes" id="UP000599523"/>
    </source>
</evidence>
<dbReference type="InterPro" id="IPR001789">
    <property type="entry name" value="Sig_transdc_resp-reg_receiver"/>
</dbReference>
<evidence type="ECO:0000256" key="9">
    <source>
        <dbReference type="ARBA" id="ARBA00022777"/>
    </source>
</evidence>
<sequence length="839" mass="92085">MSESWQPDSASSNERTGLEAENARLRAALVDAEQRLAEVTDRLSRGLHAVGAGYWQLDLGSGRFDVDPFWLQHFGETLAVGDKDAVRRDWQRWLHDEDVERAERLLKAHVKGDLPAFESDIRVRSSGDEWRWLLVAGRVDGKQENGRWKRIVGTFLDVTARKEAEQALVAAKEAAEAASKAKDQFLANMSHEIRTPMNGIIGMTELLLDSTLAQEQRDYLRTVKSSAESLLVIINDILDFSKIEAGKLQLESVEFSLQELSSDLAKAMALNAHRRGVELFCQIASDVPSRVRGDPGRLRQVLLNLLGNAVKFTHEGEIALSVRVEECEGSRARLEFAVRDSGIGIPEERQEAIFDVFTQADSSTTRKYGGTGLGLSICRQLVQLMGGRLALVSSPGTGSTFSFSVDFEVVRGASAPNAGSLARAKVLVVEPNPPLGRHLCSLLSAAGLRPVLATRVDSAIEQLHAERSGFDPYGFMLLDAALPDDGAFTLAERLAGEGATLDRVVMMLSSHEQNNEIARCDKLGITARIAKPFMLDEVLGALVLARDGPLEDEVPDFLKFDPQATISDSLAGDRQELSVLLVEDNLVNQTIAVKMLERAGCSVTVANDGQEALDMFECDRFDVVFMDMQMPVMGGLEATRAIRAREARHSWVMSSGNWRPVPIVAMTAHTSDADRIQCMEAGMDDFVTKPVRPAELYAVLTRVATDETESLESSNELMFLESTPGGQSEDADLEQTLELLDGDTEALQQLLQIYFRDINKTMTDLRQCRAKEDFARLAEVAHSTKGSVGVFFASVAADSAARVEKLARAGDHAVFGTPLTELLTNLDRLSKILRQSLRA</sequence>
<dbReference type="Proteomes" id="UP000599523">
    <property type="component" value="Unassembled WGS sequence"/>
</dbReference>
<dbReference type="InterPro" id="IPR008207">
    <property type="entry name" value="Sig_transdc_His_kin_Hpt_dom"/>
</dbReference>